<evidence type="ECO:0000256" key="1">
    <source>
        <dbReference type="SAM" id="Phobius"/>
    </source>
</evidence>
<keyword evidence="1" id="KW-0812">Transmembrane</keyword>
<keyword evidence="1" id="KW-1133">Transmembrane helix</keyword>
<accession>A0A6C0I176</accession>
<keyword evidence="1" id="KW-0472">Membrane</keyword>
<organism evidence="2">
    <name type="scientific">viral metagenome</name>
    <dbReference type="NCBI Taxonomy" id="1070528"/>
    <lineage>
        <taxon>unclassified sequences</taxon>
        <taxon>metagenomes</taxon>
        <taxon>organismal metagenomes</taxon>
    </lineage>
</organism>
<dbReference type="AlphaFoldDB" id="A0A6C0I176"/>
<protein>
    <submittedName>
        <fullName evidence="2">Uncharacterized protein</fullName>
    </submittedName>
</protein>
<proteinExistence type="predicted"/>
<reference evidence="2" key="1">
    <citation type="journal article" date="2020" name="Nature">
        <title>Giant virus diversity and host interactions through global metagenomics.</title>
        <authorList>
            <person name="Schulz F."/>
            <person name="Roux S."/>
            <person name="Paez-Espino D."/>
            <person name="Jungbluth S."/>
            <person name="Walsh D.A."/>
            <person name="Denef V.J."/>
            <person name="McMahon K.D."/>
            <person name="Konstantinidis K.T."/>
            <person name="Eloe-Fadrosh E.A."/>
            <person name="Kyrpides N.C."/>
            <person name="Woyke T."/>
        </authorList>
    </citation>
    <scope>NUCLEOTIDE SEQUENCE</scope>
    <source>
        <strain evidence="2">GVMAG-M-3300023184-18</strain>
    </source>
</reference>
<sequence>MNKSVGDVVKDIKSIQIKNLFNKSHSSVAQIALGLGIIYACLCHSNIMQHYYNSIAGRILIILIISISCSYKYTLFVIIFIICIFLNSFKTYEGFSLTDIDSITSSIKNNLPASMVSLPANPTPQDIYDYLNKQICTAGNADIYSQIYQSTSSSDDAKLLAMTALGFNGEMCKKGAGATFYQNPQALFDDFKNNTCASNPNLPYSTKKLIALSSSITADSTSSNVFSAPLIAIANWISTTQSAICGAAATPATTTPAATTTPS</sequence>
<feature type="transmembrane region" description="Helical" evidence="1">
    <location>
        <begin position="59"/>
        <end position="87"/>
    </location>
</feature>
<feature type="transmembrane region" description="Helical" evidence="1">
    <location>
        <begin position="28"/>
        <end position="47"/>
    </location>
</feature>
<dbReference type="EMBL" id="MN740076">
    <property type="protein sequence ID" value="QHT86758.1"/>
    <property type="molecule type" value="Genomic_DNA"/>
</dbReference>
<evidence type="ECO:0000313" key="2">
    <source>
        <dbReference type="EMBL" id="QHT86758.1"/>
    </source>
</evidence>
<name>A0A6C0I176_9ZZZZ</name>